<dbReference type="GO" id="GO:0016746">
    <property type="term" value="F:acyltransferase activity"/>
    <property type="evidence" value="ECO:0007669"/>
    <property type="project" value="UniProtKB-KW"/>
</dbReference>
<evidence type="ECO:0000256" key="2">
    <source>
        <dbReference type="ARBA" id="ARBA00023315"/>
    </source>
</evidence>
<dbReference type="InterPro" id="IPR000182">
    <property type="entry name" value="GNAT_dom"/>
</dbReference>
<dbReference type="Pfam" id="PF00583">
    <property type="entry name" value="Acetyltransf_1"/>
    <property type="match status" value="1"/>
</dbReference>
<proteinExistence type="predicted"/>
<accession>A0ABU2NR23</accession>
<protein>
    <submittedName>
        <fullName evidence="4">GNAT family N-acetyltransferase</fullName>
        <ecNumber evidence="4">2.3.1.-</ecNumber>
    </submittedName>
</protein>
<sequence length="180" mass="20321">MTQGSDILVRAADLSDLEALTDLYNHYVRETAITFDTAPFSPEQRRSWLLSHRKDGPHRLLVARQRDGHAPDRPAAPGRLLGYAHSSPFKPKAAYATSVECSVYVAPDAGGRGLGTLLYRHLFEVLEGEDLHRAYAGITVPNEASVRLHRRFGFERCGLYREAGRKFGRYHDVERFEKVL</sequence>
<dbReference type="EC" id="2.3.1.-" evidence="4"/>
<gene>
    <name evidence="4" type="ORF">RM572_11665</name>
</gene>
<organism evidence="4 5">
    <name type="scientific">Streptomyces hazeniae</name>
    <dbReference type="NCBI Taxonomy" id="3075538"/>
    <lineage>
        <taxon>Bacteria</taxon>
        <taxon>Bacillati</taxon>
        <taxon>Actinomycetota</taxon>
        <taxon>Actinomycetes</taxon>
        <taxon>Kitasatosporales</taxon>
        <taxon>Streptomycetaceae</taxon>
        <taxon>Streptomyces</taxon>
    </lineage>
</organism>
<dbReference type="PANTHER" id="PTHR43072:SF23">
    <property type="entry name" value="UPF0039 PROTEIN C11D3.02C"/>
    <property type="match status" value="1"/>
</dbReference>
<feature type="domain" description="N-acetyltransferase" evidence="3">
    <location>
        <begin position="7"/>
        <end position="177"/>
    </location>
</feature>
<evidence type="ECO:0000256" key="1">
    <source>
        <dbReference type="ARBA" id="ARBA00022679"/>
    </source>
</evidence>
<keyword evidence="5" id="KW-1185">Reference proteome</keyword>
<dbReference type="EMBL" id="JAVREQ010000008">
    <property type="protein sequence ID" value="MDT0379425.1"/>
    <property type="molecule type" value="Genomic_DNA"/>
</dbReference>
<dbReference type="Gene3D" id="3.40.630.30">
    <property type="match status" value="1"/>
</dbReference>
<dbReference type="Proteomes" id="UP001183414">
    <property type="component" value="Unassembled WGS sequence"/>
</dbReference>
<keyword evidence="2 4" id="KW-0012">Acyltransferase</keyword>
<comment type="caution">
    <text evidence="4">The sequence shown here is derived from an EMBL/GenBank/DDBJ whole genome shotgun (WGS) entry which is preliminary data.</text>
</comment>
<dbReference type="SUPFAM" id="SSF55729">
    <property type="entry name" value="Acyl-CoA N-acyltransferases (Nat)"/>
    <property type="match status" value="1"/>
</dbReference>
<name>A0ABU2NR23_9ACTN</name>
<reference evidence="5" key="1">
    <citation type="submission" date="2023-07" db="EMBL/GenBank/DDBJ databases">
        <title>30 novel species of actinomycetes from the DSMZ collection.</title>
        <authorList>
            <person name="Nouioui I."/>
        </authorList>
    </citation>
    <scope>NUCLEOTIDE SEQUENCE [LARGE SCALE GENOMIC DNA]</scope>
    <source>
        <strain evidence="5">DSM 42041</strain>
    </source>
</reference>
<dbReference type="CDD" id="cd04301">
    <property type="entry name" value="NAT_SF"/>
    <property type="match status" value="1"/>
</dbReference>
<dbReference type="InterPro" id="IPR016181">
    <property type="entry name" value="Acyl_CoA_acyltransferase"/>
</dbReference>
<keyword evidence="1 4" id="KW-0808">Transferase</keyword>
<evidence type="ECO:0000313" key="5">
    <source>
        <dbReference type="Proteomes" id="UP001183414"/>
    </source>
</evidence>
<dbReference type="PANTHER" id="PTHR43072">
    <property type="entry name" value="N-ACETYLTRANSFERASE"/>
    <property type="match status" value="1"/>
</dbReference>
<evidence type="ECO:0000313" key="4">
    <source>
        <dbReference type="EMBL" id="MDT0379425.1"/>
    </source>
</evidence>
<dbReference type="PROSITE" id="PS51186">
    <property type="entry name" value="GNAT"/>
    <property type="match status" value="1"/>
</dbReference>
<evidence type="ECO:0000259" key="3">
    <source>
        <dbReference type="PROSITE" id="PS51186"/>
    </source>
</evidence>
<dbReference type="RefSeq" id="WP_311673221.1">
    <property type="nucleotide sequence ID" value="NZ_JAVREQ010000008.1"/>
</dbReference>